<dbReference type="Gene3D" id="2.60.260.20">
    <property type="entry name" value="Urease metallochaperone UreE, N-terminal domain"/>
    <property type="match status" value="2"/>
</dbReference>
<sequence>MPVSQSKDYYKVLGVAKTAKMQEIKKAYRDLAKKHHPDINSGSAKSEESFKLISEAYTTLKDAKKRKQYDQMQADYARTPRGRGGGRPRGGNPWQGAYDYARQYTRQGPRDDFRNAPPPDFEEPPPFDPDIPTQGFDLQFMVDVPFVTAALGGTLPFHYEKYVTCTECGGTGLNTVQDACGLCEGTQRIVEPVTVHVDIPGGVADQYTLRMQHEGACGRNGGPPGDLLLKVCIEPHPQFRRVQSDVYADIVIPPELAENGGPLEVQTLDSTVTIDVEDGTLTGEEHRIPGAGCRERTSKKRGDFVVKFHVAEPAT</sequence>
<keyword evidence="5" id="KW-1185">Reference proteome</keyword>
<dbReference type="InterPro" id="IPR051938">
    <property type="entry name" value="Apopto_cytoskel_mod"/>
</dbReference>
<dbReference type="SMART" id="SM00271">
    <property type="entry name" value="DnaJ"/>
    <property type="match status" value="1"/>
</dbReference>
<accession>A0ABM9HD03</accession>
<dbReference type="Proteomes" id="UP001157733">
    <property type="component" value="Chromosome"/>
</dbReference>
<gene>
    <name evidence="4" type="ORF">NSPWAT_1219</name>
</gene>
<reference evidence="4 5" key="1">
    <citation type="submission" date="2022-09" db="EMBL/GenBank/DDBJ databases">
        <authorList>
            <person name="Kop L."/>
        </authorList>
    </citation>
    <scope>NUCLEOTIDE SEQUENCE [LARGE SCALE GENOMIC DNA]</scope>
    <source>
        <strain evidence="4 5">347</strain>
    </source>
</reference>
<evidence type="ECO:0000256" key="1">
    <source>
        <dbReference type="ARBA" id="ARBA00023186"/>
    </source>
</evidence>
<dbReference type="SUPFAM" id="SSF46565">
    <property type="entry name" value="Chaperone J-domain"/>
    <property type="match status" value="1"/>
</dbReference>
<dbReference type="Gene3D" id="1.10.287.110">
    <property type="entry name" value="DnaJ domain"/>
    <property type="match status" value="1"/>
</dbReference>
<dbReference type="PROSITE" id="PS50076">
    <property type="entry name" value="DNAJ_2"/>
    <property type="match status" value="1"/>
</dbReference>
<organism evidence="4 5">
    <name type="scientific">Nitrospina watsonii</name>
    <dbReference type="NCBI Taxonomy" id="1323948"/>
    <lineage>
        <taxon>Bacteria</taxon>
        <taxon>Pseudomonadati</taxon>
        <taxon>Nitrospinota/Tectimicrobiota group</taxon>
        <taxon>Nitrospinota</taxon>
        <taxon>Nitrospinia</taxon>
        <taxon>Nitrospinales</taxon>
        <taxon>Nitrospinaceae</taxon>
        <taxon>Nitrospina</taxon>
    </lineage>
</organism>
<dbReference type="Pfam" id="PF01556">
    <property type="entry name" value="DnaJ_C"/>
    <property type="match status" value="1"/>
</dbReference>
<evidence type="ECO:0000259" key="3">
    <source>
        <dbReference type="PROSITE" id="PS50076"/>
    </source>
</evidence>
<dbReference type="InterPro" id="IPR001623">
    <property type="entry name" value="DnaJ_domain"/>
</dbReference>
<proteinExistence type="predicted"/>
<protein>
    <submittedName>
        <fullName evidence="4">Chaperone protein DnaJ</fullName>
    </submittedName>
</protein>
<feature type="domain" description="J" evidence="3">
    <location>
        <begin position="8"/>
        <end position="73"/>
    </location>
</feature>
<dbReference type="RefSeq" id="WP_282010986.1">
    <property type="nucleotide sequence ID" value="NZ_OX336137.1"/>
</dbReference>
<evidence type="ECO:0000313" key="4">
    <source>
        <dbReference type="EMBL" id="CAI2718078.1"/>
    </source>
</evidence>
<dbReference type="InterPro" id="IPR036869">
    <property type="entry name" value="J_dom_sf"/>
</dbReference>
<name>A0ABM9HD03_9BACT</name>
<dbReference type="PRINTS" id="PR00625">
    <property type="entry name" value="JDOMAIN"/>
</dbReference>
<evidence type="ECO:0000313" key="5">
    <source>
        <dbReference type="Proteomes" id="UP001157733"/>
    </source>
</evidence>
<dbReference type="PANTHER" id="PTHR44145:SF3">
    <property type="entry name" value="DNAJ HOMOLOG SUBFAMILY A MEMBER 3, MITOCHONDRIAL"/>
    <property type="match status" value="1"/>
</dbReference>
<dbReference type="CDD" id="cd06257">
    <property type="entry name" value="DnaJ"/>
    <property type="match status" value="1"/>
</dbReference>
<keyword evidence="1" id="KW-0143">Chaperone</keyword>
<dbReference type="InterPro" id="IPR008971">
    <property type="entry name" value="HSP40/DnaJ_pept-bd"/>
</dbReference>
<dbReference type="SUPFAM" id="SSF49493">
    <property type="entry name" value="HSP40/DnaJ peptide-binding domain"/>
    <property type="match status" value="2"/>
</dbReference>
<feature type="region of interest" description="Disordered" evidence="2">
    <location>
        <begin position="64"/>
        <end position="96"/>
    </location>
</feature>
<dbReference type="PANTHER" id="PTHR44145">
    <property type="entry name" value="DNAJ HOMOLOG SUBFAMILY A MEMBER 3, MITOCHONDRIAL"/>
    <property type="match status" value="1"/>
</dbReference>
<dbReference type="EMBL" id="OX336137">
    <property type="protein sequence ID" value="CAI2718078.1"/>
    <property type="molecule type" value="Genomic_DNA"/>
</dbReference>
<evidence type="ECO:0000256" key="2">
    <source>
        <dbReference type="SAM" id="MobiDB-lite"/>
    </source>
</evidence>
<dbReference type="CDD" id="cd10747">
    <property type="entry name" value="DnaJ_C"/>
    <property type="match status" value="1"/>
</dbReference>
<dbReference type="InterPro" id="IPR002939">
    <property type="entry name" value="DnaJ_C"/>
</dbReference>
<dbReference type="Pfam" id="PF00226">
    <property type="entry name" value="DnaJ"/>
    <property type="match status" value="1"/>
</dbReference>